<sequence>MAASRSPPGLAMVRHLTSLDAYSTVGSSCTWGGKTETESFLSDVVHDDESRVAESTECDVGELQSVKSPAEPDREAGRTAVS</sequence>
<dbReference type="Proteomes" id="UP001476798">
    <property type="component" value="Unassembled WGS sequence"/>
</dbReference>
<name>A0ABV0MNV1_9TELE</name>
<keyword evidence="3" id="KW-1185">Reference proteome</keyword>
<comment type="caution">
    <text evidence="2">The sequence shown here is derived from an EMBL/GenBank/DDBJ whole genome shotgun (WGS) entry which is preliminary data.</text>
</comment>
<reference evidence="2 3" key="1">
    <citation type="submission" date="2021-06" db="EMBL/GenBank/DDBJ databases">
        <authorList>
            <person name="Palmer J.M."/>
        </authorList>
    </citation>
    <scope>NUCLEOTIDE SEQUENCE [LARGE SCALE GENOMIC DNA]</scope>
    <source>
        <strain evidence="2 3">GA_2019</strain>
        <tissue evidence="2">Muscle</tissue>
    </source>
</reference>
<evidence type="ECO:0000313" key="3">
    <source>
        <dbReference type="Proteomes" id="UP001476798"/>
    </source>
</evidence>
<evidence type="ECO:0000313" key="2">
    <source>
        <dbReference type="EMBL" id="MEQ2160787.1"/>
    </source>
</evidence>
<dbReference type="EMBL" id="JAHRIO010010107">
    <property type="protein sequence ID" value="MEQ2160787.1"/>
    <property type="molecule type" value="Genomic_DNA"/>
</dbReference>
<protein>
    <submittedName>
        <fullName evidence="2">Uncharacterized protein</fullName>
    </submittedName>
</protein>
<organism evidence="2 3">
    <name type="scientific">Goodea atripinnis</name>
    <dbReference type="NCBI Taxonomy" id="208336"/>
    <lineage>
        <taxon>Eukaryota</taxon>
        <taxon>Metazoa</taxon>
        <taxon>Chordata</taxon>
        <taxon>Craniata</taxon>
        <taxon>Vertebrata</taxon>
        <taxon>Euteleostomi</taxon>
        <taxon>Actinopterygii</taxon>
        <taxon>Neopterygii</taxon>
        <taxon>Teleostei</taxon>
        <taxon>Neoteleostei</taxon>
        <taxon>Acanthomorphata</taxon>
        <taxon>Ovalentaria</taxon>
        <taxon>Atherinomorphae</taxon>
        <taxon>Cyprinodontiformes</taxon>
        <taxon>Goodeidae</taxon>
        <taxon>Goodea</taxon>
    </lineage>
</organism>
<proteinExistence type="predicted"/>
<evidence type="ECO:0000256" key="1">
    <source>
        <dbReference type="SAM" id="MobiDB-lite"/>
    </source>
</evidence>
<feature type="compositionally biased region" description="Basic and acidic residues" evidence="1">
    <location>
        <begin position="70"/>
        <end position="82"/>
    </location>
</feature>
<gene>
    <name evidence="2" type="ORF">GOODEAATRI_002977</name>
</gene>
<accession>A0ABV0MNV1</accession>
<feature type="region of interest" description="Disordered" evidence="1">
    <location>
        <begin position="51"/>
        <end position="82"/>
    </location>
</feature>